<proteinExistence type="predicted"/>
<dbReference type="EMBL" id="VLPL01000001">
    <property type="protein sequence ID" value="TSJ47981.1"/>
    <property type="molecule type" value="Genomic_DNA"/>
</dbReference>
<evidence type="ECO:0000256" key="1">
    <source>
        <dbReference type="SAM" id="SignalP"/>
    </source>
</evidence>
<feature type="chain" id="PRO_5021845169" evidence="1">
    <location>
        <begin position="20"/>
        <end position="601"/>
    </location>
</feature>
<protein>
    <submittedName>
        <fullName evidence="2">BspA family leucine-rich repeat surface protein</fullName>
    </submittedName>
</protein>
<evidence type="ECO:0000313" key="2">
    <source>
        <dbReference type="EMBL" id="TSJ47981.1"/>
    </source>
</evidence>
<accession>A0A556N784</accession>
<dbReference type="InterPro" id="IPR005046">
    <property type="entry name" value="DUF285"/>
</dbReference>
<name>A0A556N784_9FLAO</name>
<dbReference type="Gene3D" id="3.90.930.1">
    <property type="match status" value="1"/>
</dbReference>
<dbReference type="OrthoDB" id="9813840at2"/>
<dbReference type="NCBIfam" id="TIGR02167">
    <property type="entry name" value="Liste_lipo_26"/>
    <property type="match status" value="4"/>
</dbReference>
<gene>
    <name evidence="2" type="ORF">FO442_02285</name>
</gene>
<dbReference type="AlphaFoldDB" id="A0A556N784"/>
<dbReference type="InterPro" id="IPR011889">
    <property type="entry name" value="Liste_lipo_26"/>
</dbReference>
<dbReference type="Proteomes" id="UP000316008">
    <property type="component" value="Unassembled WGS sequence"/>
</dbReference>
<reference evidence="2 3" key="1">
    <citation type="submission" date="2019-07" db="EMBL/GenBank/DDBJ databases">
        <authorList>
            <person name="Huq M.A."/>
        </authorList>
    </citation>
    <scope>NUCLEOTIDE SEQUENCE [LARGE SCALE GENOMIC DNA]</scope>
    <source>
        <strain evidence="2 3">MAH-3</strain>
    </source>
</reference>
<dbReference type="RefSeq" id="WP_144331516.1">
    <property type="nucleotide sequence ID" value="NZ_VLPL01000001.1"/>
</dbReference>
<comment type="caution">
    <text evidence="2">The sequence shown here is derived from an EMBL/GenBank/DDBJ whole genome shotgun (WGS) entry which is preliminary data.</text>
</comment>
<dbReference type="SUPFAM" id="SSF82185">
    <property type="entry name" value="Histone H3 K4-specific methyltransferase SET7/9 N-terminal domain"/>
    <property type="match status" value="1"/>
</dbReference>
<feature type="signal peptide" evidence="1">
    <location>
        <begin position="1"/>
        <end position="19"/>
    </location>
</feature>
<dbReference type="Pfam" id="PF03382">
    <property type="entry name" value="DUF285"/>
    <property type="match status" value="2"/>
</dbReference>
<keyword evidence="1" id="KW-0732">Signal</keyword>
<evidence type="ECO:0000313" key="3">
    <source>
        <dbReference type="Proteomes" id="UP000316008"/>
    </source>
</evidence>
<keyword evidence="3" id="KW-1185">Reference proteome</keyword>
<organism evidence="2 3">
    <name type="scientific">Fluviicola chungangensis</name>
    <dbReference type="NCBI Taxonomy" id="2597671"/>
    <lineage>
        <taxon>Bacteria</taxon>
        <taxon>Pseudomonadati</taxon>
        <taxon>Bacteroidota</taxon>
        <taxon>Flavobacteriia</taxon>
        <taxon>Flavobacteriales</taxon>
        <taxon>Crocinitomicaceae</taxon>
        <taxon>Fluviicola</taxon>
    </lineage>
</organism>
<sequence>MKSVKLLLLLMLIANNAYTQMVLEHHLESVGMTVELPLKGPYNVTIDWGDGSKKESFQEASAPTGLFIRSDRFVSHTYSNPGTKIITITGALNAYGSASPDLNNSSLVKVLSWDGLGITSFENAFNDAKNLQSVPNTLPASVTNLGGMFSHAAEFNGEIGTWNTSNVTNMNALFFCAIAFNQPIGNWNTSRVTDMGEMFCYARKFNQPIGNWNTANVVNMSKMFNMAFSFNQPIENWNTSKVTDMNGMFCDAVVFNQPIGKWNTGNVTKTYDMFNGALSFNQQIGDWNMSRVTTFNRMFLGASEFNQPLNNWNTESVTNMSDMFAWAMSFNQPIGNWNVSNVTKVKDMFRNANSFDQDLSNWKLPAAVDKTELFWGAVETPRIKGAFKKGRKIGTWNYYYENGKLEASGNYDNNGFPQIGSWVFYTKSGKVEPDCGQPDKDAKTGFCHQVYTQQEYTGPEEGGNRFNFDFQHDLWELACADPSYNSFEVARVKIQIMWLKNRENFIAYGYVNSLASDLNVTKLDVDMSVQRLLYEAQKKYYLDMNFIDPADNRTLMDFVRDQIKREMGYEPIYVDKLKEYERMYYLLKKYLNAKTASELKN</sequence>